<keyword evidence="2" id="KW-1185">Reference proteome</keyword>
<evidence type="ECO:0000313" key="2">
    <source>
        <dbReference type="Proteomes" id="UP000294980"/>
    </source>
</evidence>
<dbReference type="AlphaFoldDB" id="A0A4R2KX33"/>
<evidence type="ECO:0000313" key="1">
    <source>
        <dbReference type="EMBL" id="TCO78473.1"/>
    </source>
</evidence>
<comment type="caution">
    <text evidence="1">The sequence shown here is derived from an EMBL/GenBank/DDBJ whole genome shotgun (WGS) entry which is preliminary data.</text>
</comment>
<dbReference type="Proteomes" id="UP000294980">
    <property type="component" value="Unassembled WGS sequence"/>
</dbReference>
<protein>
    <submittedName>
        <fullName evidence="1">Uncharacterized protein</fullName>
    </submittedName>
</protein>
<organism evidence="1 2">
    <name type="scientific">Chromatocurvus halotolerans</name>
    <dbReference type="NCBI Taxonomy" id="1132028"/>
    <lineage>
        <taxon>Bacteria</taxon>
        <taxon>Pseudomonadati</taxon>
        <taxon>Pseudomonadota</taxon>
        <taxon>Gammaproteobacteria</taxon>
        <taxon>Cellvibrionales</taxon>
        <taxon>Halieaceae</taxon>
        <taxon>Chromatocurvus</taxon>
    </lineage>
</organism>
<sequence length="36" mass="3995">MSFACMSILRSGTPMLLNMRVGLAGLIRVRKTSRRA</sequence>
<accession>A0A4R2KX33</accession>
<reference evidence="1 2" key="1">
    <citation type="submission" date="2019-03" db="EMBL/GenBank/DDBJ databases">
        <title>Genomic Encyclopedia of Type Strains, Phase IV (KMG-IV): sequencing the most valuable type-strain genomes for metagenomic binning, comparative biology and taxonomic classification.</title>
        <authorList>
            <person name="Goeker M."/>
        </authorList>
    </citation>
    <scope>NUCLEOTIDE SEQUENCE [LARGE SCALE GENOMIC DNA]</scope>
    <source>
        <strain evidence="1 2">DSM 23344</strain>
    </source>
</reference>
<proteinExistence type="predicted"/>
<name>A0A4R2KX33_9GAMM</name>
<gene>
    <name evidence="1" type="ORF">EV688_101290</name>
</gene>
<dbReference type="EMBL" id="SLWX01000001">
    <property type="protein sequence ID" value="TCO78473.1"/>
    <property type="molecule type" value="Genomic_DNA"/>
</dbReference>